<reference evidence="1 2" key="1">
    <citation type="submission" date="2014-10" db="EMBL/GenBank/DDBJ databases">
        <title>Draft genome of the hookworm Ancylostoma caninum.</title>
        <authorList>
            <person name="Mitreva M."/>
        </authorList>
    </citation>
    <scope>NUCLEOTIDE SEQUENCE [LARGE SCALE GENOMIC DNA]</scope>
    <source>
        <strain evidence="1 2">Baltimore</strain>
    </source>
</reference>
<dbReference type="EMBL" id="JOJR01000425">
    <property type="protein sequence ID" value="RCN38044.1"/>
    <property type="molecule type" value="Genomic_DNA"/>
</dbReference>
<evidence type="ECO:0000313" key="1">
    <source>
        <dbReference type="EMBL" id="RCN38044.1"/>
    </source>
</evidence>
<sequence>MIRGGHRMFAGGRLVTIFSAPNYQNMMNDGCVLRVKKNFAVNFLIFRPVVRRQQLMLPRRQPMRNYLVRCQN</sequence>
<gene>
    <name evidence="1" type="ORF">ANCCAN_16033</name>
</gene>
<comment type="caution">
    <text evidence="1">The sequence shown here is derived from an EMBL/GenBank/DDBJ whole genome shotgun (WGS) entry which is preliminary data.</text>
</comment>
<dbReference type="InterPro" id="IPR029052">
    <property type="entry name" value="Metallo-depent_PP-like"/>
</dbReference>
<keyword evidence="2" id="KW-1185">Reference proteome</keyword>
<dbReference type="Proteomes" id="UP000252519">
    <property type="component" value="Unassembled WGS sequence"/>
</dbReference>
<proteinExistence type="predicted"/>
<evidence type="ECO:0000313" key="2">
    <source>
        <dbReference type="Proteomes" id="UP000252519"/>
    </source>
</evidence>
<dbReference type="Gene3D" id="3.60.21.10">
    <property type="match status" value="1"/>
</dbReference>
<organism evidence="1 2">
    <name type="scientific">Ancylostoma caninum</name>
    <name type="common">Dog hookworm</name>
    <dbReference type="NCBI Taxonomy" id="29170"/>
    <lineage>
        <taxon>Eukaryota</taxon>
        <taxon>Metazoa</taxon>
        <taxon>Ecdysozoa</taxon>
        <taxon>Nematoda</taxon>
        <taxon>Chromadorea</taxon>
        <taxon>Rhabditida</taxon>
        <taxon>Rhabditina</taxon>
        <taxon>Rhabditomorpha</taxon>
        <taxon>Strongyloidea</taxon>
        <taxon>Ancylostomatidae</taxon>
        <taxon>Ancylostomatinae</taxon>
        <taxon>Ancylostoma</taxon>
    </lineage>
</organism>
<name>A0A368G0U6_ANCCA</name>
<dbReference type="OrthoDB" id="5831000at2759"/>
<dbReference type="AlphaFoldDB" id="A0A368G0U6"/>
<dbReference type="STRING" id="29170.A0A368G0U6"/>
<dbReference type="SUPFAM" id="SSF56300">
    <property type="entry name" value="Metallo-dependent phosphatases"/>
    <property type="match status" value="1"/>
</dbReference>
<accession>A0A368G0U6</accession>
<protein>
    <submittedName>
        <fullName evidence="1">Uncharacterized protein</fullName>
    </submittedName>
</protein>